<dbReference type="InterPro" id="IPR011711">
    <property type="entry name" value="GntR_C"/>
</dbReference>
<organism evidence="5 6">
    <name type="scientific">Corynebacterium mastitidis</name>
    <dbReference type="NCBI Taxonomy" id="161890"/>
    <lineage>
        <taxon>Bacteria</taxon>
        <taxon>Bacillati</taxon>
        <taxon>Actinomycetota</taxon>
        <taxon>Actinomycetes</taxon>
        <taxon>Mycobacteriales</taxon>
        <taxon>Corynebacteriaceae</taxon>
        <taxon>Corynebacterium</taxon>
    </lineage>
</organism>
<feature type="domain" description="HTH gntR-type" evidence="4">
    <location>
        <begin position="1"/>
        <end position="67"/>
    </location>
</feature>
<dbReference type="PANTHER" id="PTHR43537">
    <property type="entry name" value="TRANSCRIPTIONAL REGULATOR, GNTR FAMILY"/>
    <property type="match status" value="1"/>
</dbReference>
<dbReference type="Proteomes" id="UP001359781">
    <property type="component" value="Unassembled WGS sequence"/>
</dbReference>
<dbReference type="Gene3D" id="1.20.120.530">
    <property type="entry name" value="GntR ligand-binding domain-like"/>
    <property type="match status" value="1"/>
</dbReference>
<dbReference type="Pfam" id="PF00392">
    <property type="entry name" value="GntR"/>
    <property type="match status" value="1"/>
</dbReference>
<dbReference type="SMART" id="SM00895">
    <property type="entry name" value="FCD"/>
    <property type="match status" value="1"/>
</dbReference>
<protein>
    <submittedName>
        <fullName evidence="5">GntR family transcriptional regulator</fullName>
    </submittedName>
</protein>
<dbReference type="SUPFAM" id="SSF46785">
    <property type="entry name" value="Winged helix' DNA-binding domain"/>
    <property type="match status" value="1"/>
</dbReference>
<dbReference type="EMBL" id="JBAHVJ010000007">
    <property type="protein sequence ID" value="MEJ4100248.1"/>
    <property type="molecule type" value="Genomic_DNA"/>
</dbReference>
<evidence type="ECO:0000313" key="5">
    <source>
        <dbReference type="EMBL" id="MEJ4100248.1"/>
    </source>
</evidence>
<dbReference type="Pfam" id="PF07729">
    <property type="entry name" value="FCD"/>
    <property type="match status" value="1"/>
</dbReference>
<accession>A0ABU8NZ08</accession>
<name>A0ABU8NZ08_9CORY</name>
<dbReference type="InterPro" id="IPR000524">
    <property type="entry name" value="Tscrpt_reg_HTH_GntR"/>
</dbReference>
<evidence type="ECO:0000256" key="3">
    <source>
        <dbReference type="ARBA" id="ARBA00023163"/>
    </source>
</evidence>
<sequence length="206" mass="22726">MRAAQAAERLRRAITAEDYRPGDRLREVEAARRLGVSRNTLREAFAMLAAEGLVAREPHRGVFLASPTAEDVRSLYAARMVLEPAALRWGGATDAEALLAAVRRAEDAHTRGDLAEVARANQAFHQEIVAGADSDVLAHTMQQLLARMRLVFLSAERRDPRFHGGFIEDNRRVAEALRAGKPARAAELLHSSLARTRDLVAGMMER</sequence>
<evidence type="ECO:0000256" key="2">
    <source>
        <dbReference type="ARBA" id="ARBA00023125"/>
    </source>
</evidence>
<evidence type="ECO:0000259" key="4">
    <source>
        <dbReference type="PROSITE" id="PS50949"/>
    </source>
</evidence>
<gene>
    <name evidence="5" type="ORF">V5S96_07760</name>
</gene>
<dbReference type="InterPro" id="IPR036390">
    <property type="entry name" value="WH_DNA-bd_sf"/>
</dbReference>
<dbReference type="CDD" id="cd07377">
    <property type="entry name" value="WHTH_GntR"/>
    <property type="match status" value="1"/>
</dbReference>
<evidence type="ECO:0000256" key="1">
    <source>
        <dbReference type="ARBA" id="ARBA00023015"/>
    </source>
</evidence>
<keyword evidence="6" id="KW-1185">Reference proteome</keyword>
<comment type="caution">
    <text evidence="5">The sequence shown here is derived from an EMBL/GenBank/DDBJ whole genome shotgun (WGS) entry which is preliminary data.</text>
</comment>
<dbReference type="PANTHER" id="PTHR43537:SF45">
    <property type="entry name" value="GNTR FAMILY REGULATORY PROTEIN"/>
    <property type="match status" value="1"/>
</dbReference>
<keyword evidence="2" id="KW-0238">DNA-binding</keyword>
<dbReference type="PROSITE" id="PS50949">
    <property type="entry name" value="HTH_GNTR"/>
    <property type="match status" value="1"/>
</dbReference>
<proteinExistence type="predicted"/>
<dbReference type="InterPro" id="IPR008920">
    <property type="entry name" value="TF_FadR/GntR_C"/>
</dbReference>
<dbReference type="RefSeq" id="WP_337890517.1">
    <property type="nucleotide sequence ID" value="NZ_JBAHVI010000007.1"/>
</dbReference>
<keyword evidence="3" id="KW-0804">Transcription</keyword>
<reference evidence="5 6" key="1">
    <citation type="submission" date="2024-02" db="EMBL/GenBank/DDBJ databases">
        <title>Whole genome sequencing and characterization of Corynebacterium isolated from the ocular surface of dry eye disease sufferers.</title>
        <authorList>
            <person name="Naqvi M."/>
        </authorList>
    </citation>
    <scope>NUCLEOTIDE SEQUENCE [LARGE SCALE GENOMIC DNA]</scope>
    <source>
        <strain evidence="5 6">PCRF</strain>
    </source>
</reference>
<dbReference type="Gene3D" id="1.10.10.10">
    <property type="entry name" value="Winged helix-like DNA-binding domain superfamily/Winged helix DNA-binding domain"/>
    <property type="match status" value="1"/>
</dbReference>
<dbReference type="SUPFAM" id="SSF48008">
    <property type="entry name" value="GntR ligand-binding domain-like"/>
    <property type="match status" value="1"/>
</dbReference>
<dbReference type="InterPro" id="IPR036388">
    <property type="entry name" value="WH-like_DNA-bd_sf"/>
</dbReference>
<dbReference type="SMART" id="SM00345">
    <property type="entry name" value="HTH_GNTR"/>
    <property type="match status" value="1"/>
</dbReference>
<keyword evidence="1" id="KW-0805">Transcription regulation</keyword>
<dbReference type="PRINTS" id="PR00035">
    <property type="entry name" value="HTHGNTR"/>
</dbReference>
<evidence type="ECO:0000313" key="6">
    <source>
        <dbReference type="Proteomes" id="UP001359781"/>
    </source>
</evidence>